<feature type="region of interest" description="Disordered" evidence="1">
    <location>
        <begin position="659"/>
        <end position="698"/>
    </location>
</feature>
<feature type="region of interest" description="Disordered" evidence="1">
    <location>
        <begin position="286"/>
        <end position="311"/>
    </location>
</feature>
<protein>
    <submittedName>
        <fullName evidence="2">Uncharacterized protein</fullName>
    </submittedName>
</protein>
<feature type="region of interest" description="Disordered" evidence="1">
    <location>
        <begin position="442"/>
        <end position="512"/>
    </location>
</feature>
<feature type="region of interest" description="Disordered" evidence="1">
    <location>
        <begin position="803"/>
        <end position="852"/>
    </location>
</feature>
<feature type="compositionally biased region" description="Polar residues" evidence="1">
    <location>
        <begin position="442"/>
        <end position="456"/>
    </location>
</feature>
<dbReference type="GO" id="GO:0042729">
    <property type="term" value="C:DASH complex"/>
    <property type="evidence" value="ECO:0007669"/>
    <property type="project" value="InterPro"/>
</dbReference>
<dbReference type="EMBL" id="LSSK01000706">
    <property type="protein sequence ID" value="OMH82253.1"/>
    <property type="molecule type" value="Genomic_DNA"/>
</dbReference>
<feature type="compositionally biased region" description="Basic and acidic residues" evidence="1">
    <location>
        <begin position="842"/>
        <end position="852"/>
    </location>
</feature>
<proteinExistence type="predicted"/>
<feature type="compositionally biased region" description="Polar residues" evidence="1">
    <location>
        <begin position="573"/>
        <end position="596"/>
    </location>
</feature>
<dbReference type="Proteomes" id="UP000188320">
    <property type="component" value="Unassembled WGS sequence"/>
</dbReference>
<feature type="region of interest" description="Disordered" evidence="1">
    <location>
        <begin position="184"/>
        <end position="218"/>
    </location>
</feature>
<evidence type="ECO:0000256" key="1">
    <source>
        <dbReference type="SAM" id="MobiDB-lite"/>
    </source>
</evidence>
<dbReference type="GO" id="GO:0008608">
    <property type="term" value="P:attachment of spindle microtubules to kinetochore"/>
    <property type="evidence" value="ECO:0007669"/>
    <property type="project" value="InterPro"/>
</dbReference>
<name>A0A1R1PMW2_ZANCU</name>
<dbReference type="InterPro" id="IPR013964">
    <property type="entry name" value="DASH_Ask1"/>
</dbReference>
<keyword evidence="3" id="KW-1185">Reference proteome</keyword>
<feature type="compositionally biased region" description="Basic and acidic residues" evidence="1">
    <location>
        <begin position="292"/>
        <end position="309"/>
    </location>
</feature>
<sequence length="852" mass="93266">MNEKLGIQGKNDLSEIEYIEMKKGLVLQEIEENFDKCCRTISGGILPKAKEISRTSKEISDKIAPWIRFFKSTLGEVKEDSKDIPLVNNAIDETQESAQVNTHNSRVDEAQASRSETRDTPSSAEIYSFSRLNEAGDDEESVYENDIETDTFYKQVLEKKRMVNDQSNVGLGIYDSKYTHNNESENVKRNQQQTMGDNNKGKQREGFNKENAPGDSAAMTLGEYVSKYGSVQRRQSKYMDINFKPTSIESKHSYGGISISTEDMMPPKMSPLRTTKFTLPVSRKSLGVSGRRRNEDGKRSNRYYNHSDTDSMFSQDTDAMLEELTMQMSKYHTPSGNGGGVLDADTPSTIETDQIIRFRLGNRGDDIGMDMNTTTATAAAADTTLRNSGVTSGSATMYTSSVSPLDATRNQTLEVADTAVECLENSALEVQDITMNEENCDNTRQASIQQETNTAHTTSSTSTSRPAPTENGRQKLAHQAERLQEEGGRMDVEDEDDESDLDHIPTPPRLSYNFSSVDLQPIEPLMSSSPLANASVEQNVKKSSAEPTTIDTAHLPPSTSPSPLPASSPLVSNQPFTDQEIFSSPSAHHKNPSPSGGTKRPFIDSPMPTVPHDDTVVMDPSIYQNIHPDDITSNPVIESPSVNIGNAAKRSRLKPMTSLEVSNQHSSHVSSFQVSSPPHNTKQPLNSRSSSVKNRLSTSPSLNLHNVFYSASSSSNTNNSNVNRSHFRRSLSSLQNSDFSSKSQAGVAPNLISNGSSGFRARRASNHTFSASLLNSAHKKSDLSYDSHNSNTGSFGDLSLSASKSTLQQKSHHSATNMTNTKTSSNDPITPSINTTDSNVGAKDKLSASKRP</sequence>
<feature type="region of interest" description="Disordered" evidence="1">
    <location>
        <begin position="93"/>
        <end position="122"/>
    </location>
</feature>
<feature type="compositionally biased region" description="Low complexity" evidence="1">
    <location>
        <begin position="661"/>
        <end position="679"/>
    </location>
</feature>
<feature type="compositionally biased region" description="Basic and acidic residues" evidence="1">
    <location>
        <begin position="105"/>
        <end position="119"/>
    </location>
</feature>
<feature type="compositionally biased region" description="Basic and acidic residues" evidence="1">
    <location>
        <begin position="199"/>
        <end position="208"/>
    </location>
</feature>
<evidence type="ECO:0000313" key="2">
    <source>
        <dbReference type="EMBL" id="OMH82253.1"/>
    </source>
</evidence>
<accession>A0A1R1PMW2</accession>
<dbReference type="Pfam" id="PF08655">
    <property type="entry name" value="DASH_Ask1"/>
    <property type="match status" value="1"/>
</dbReference>
<evidence type="ECO:0000313" key="3">
    <source>
        <dbReference type="Proteomes" id="UP000188320"/>
    </source>
</evidence>
<dbReference type="AlphaFoldDB" id="A0A1R1PMW2"/>
<dbReference type="GO" id="GO:0072686">
    <property type="term" value="C:mitotic spindle"/>
    <property type="evidence" value="ECO:0007669"/>
    <property type="project" value="InterPro"/>
</dbReference>
<reference evidence="3" key="1">
    <citation type="submission" date="2017-01" db="EMBL/GenBank/DDBJ databases">
        <authorList>
            <person name="Wang Y."/>
            <person name="White M."/>
            <person name="Kvist S."/>
            <person name="Moncalvo J.-M."/>
        </authorList>
    </citation>
    <scope>NUCLEOTIDE SEQUENCE [LARGE SCALE GENOMIC DNA]</scope>
    <source>
        <strain evidence="3">COL-18-3</strain>
    </source>
</reference>
<organism evidence="2 3">
    <name type="scientific">Zancudomyces culisetae</name>
    <name type="common">Gut fungus</name>
    <name type="synonym">Smittium culisetae</name>
    <dbReference type="NCBI Taxonomy" id="1213189"/>
    <lineage>
        <taxon>Eukaryota</taxon>
        <taxon>Fungi</taxon>
        <taxon>Fungi incertae sedis</taxon>
        <taxon>Zoopagomycota</taxon>
        <taxon>Kickxellomycotina</taxon>
        <taxon>Harpellomycetes</taxon>
        <taxon>Harpellales</taxon>
        <taxon>Legeriomycetaceae</taxon>
        <taxon>Zancudomyces</taxon>
    </lineage>
</organism>
<feature type="compositionally biased region" description="Polar residues" evidence="1">
    <location>
        <begin position="680"/>
        <end position="698"/>
    </location>
</feature>
<dbReference type="OrthoDB" id="5573898at2759"/>
<comment type="caution">
    <text evidence="2">The sequence shown here is derived from an EMBL/GenBank/DDBJ whole genome shotgun (WGS) entry which is preliminary data.</text>
</comment>
<feature type="compositionally biased region" description="Basic and acidic residues" evidence="1">
    <location>
        <begin position="478"/>
        <end position="491"/>
    </location>
</feature>
<gene>
    <name evidence="2" type="ORF">AX774_g4271</name>
</gene>
<feature type="compositionally biased region" description="Polar residues" evidence="1">
    <location>
        <begin position="803"/>
        <end position="839"/>
    </location>
</feature>
<feature type="region of interest" description="Disordered" evidence="1">
    <location>
        <begin position="534"/>
        <end position="609"/>
    </location>
</feature>